<protein>
    <submittedName>
        <fullName evidence="1">Uncharacterized protein</fullName>
    </submittedName>
</protein>
<dbReference type="STRING" id="330214.NIDE0679"/>
<dbReference type="EMBL" id="FP929003">
    <property type="protein sequence ID" value="CBK40449.1"/>
    <property type="molecule type" value="Genomic_DNA"/>
</dbReference>
<sequence length="65" mass="7052">MRKKSASVVLAGHCRLTGSAEFTNVTRVIPRVVNLRGSPYRESTIRLLARCGLAGRPFCASCGLF</sequence>
<evidence type="ECO:0000313" key="1">
    <source>
        <dbReference type="EMBL" id="CBK40449.1"/>
    </source>
</evidence>
<reference evidence="1 2" key="1">
    <citation type="journal article" date="2010" name="Proc. Natl. Acad. Sci. U.S.A.">
        <title>A Nitrospira metagenome illuminates the physiology and evolution of globally important nitrite-oxidizing bacteria.</title>
        <authorList>
            <person name="Lucker S."/>
            <person name="Wagner M."/>
            <person name="Maixner F."/>
            <person name="Pelletier E."/>
            <person name="Koch H."/>
            <person name="Vacherie B."/>
            <person name="Rattei T."/>
            <person name="Sinninghe Damste J."/>
            <person name="Spieck E."/>
            <person name="Le Paslier D."/>
            <person name="Daims H."/>
        </authorList>
    </citation>
    <scope>NUCLEOTIDE SEQUENCE [LARGE SCALE GENOMIC DNA]</scope>
</reference>
<name>D8PB40_9BACT</name>
<dbReference type="AlphaFoldDB" id="D8PB40"/>
<dbReference type="HOGENOM" id="CLU_2841633_0_0_0"/>
<proteinExistence type="predicted"/>
<dbReference type="Proteomes" id="UP000001660">
    <property type="component" value="Chromosome"/>
</dbReference>
<keyword evidence="2" id="KW-1185">Reference proteome</keyword>
<gene>
    <name evidence="1" type="ORF">NIDE0679</name>
</gene>
<dbReference type="KEGG" id="nde:NIDE0679"/>
<accession>D8PB40</accession>
<evidence type="ECO:0000313" key="2">
    <source>
        <dbReference type="Proteomes" id="UP000001660"/>
    </source>
</evidence>
<organism evidence="1 2">
    <name type="scientific">Nitrospira defluvii</name>
    <dbReference type="NCBI Taxonomy" id="330214"/>
    <lineage>
        <taxon>Bacteria</taxon>
        <taxon>Pseudomonadati</taxon>
        <taxon>Nitrospirota</taxon>
        <taxon>Nitrospiria</taxon>
        <taxon>Nitrospirales</taxon>
        <taxon>Nitrospiraceae</taxon>
        <taxon>Nitrospira</taxon>
    </lineage>
</organism>